<evidence type="ECO:0000256" key="12">
    <source>
        <dbReference type="PIRNR" id="PIRNR000013"/>
    </source>
</evidence>
<proteinExistence type="inferred from homology"/>
<keyword evidence="14" id="KW-0560">Oxidoreductase</keyword>
<dbReference type="GO" id="GO:0042279">
    <property type="term" value="F:nitrite reductase (cytochrome, ammonia-forming) activity"/>
    <property type="evidence" value="ECO:0007669"/>
    <property type="project" value="UniProtKB-EC"/>
</dbReference>
<evidence type="ECO:0000256" key="5">
    <source>
        <dbReference type="ARBA" id="ARBA00022617"/>
    </source>
</evidence>
<gene>
    <name evidence="14" type="primary">nrfH</name>
    <name evidence="14" type="ORF">Q2362_03550</name>
</gene>
<dbReference type="Proteomes" id="UP001171111">
    <property type="component" value="Unassembled WGS sequence"/>
</dbReference>
<dbReference type="Gene3D" id="1.10.3820.10">
    <property type="entry name" value="Di-heme elbow motif domain"/>
    <property type="match status" value="1"/>
</dbReference>
<keyword evidence="9" id="KW-1133">Transmembrane helix</keyword>
<evidence type="ECO:0000256" key="9">
    <source>
        <dbReference type="ARBA" id="ARBA00022989"/>
    </source>
</evidence>
<dbReference type="InterPro" id="IPR036280">
    <property type="entry name" value="Multihaem_cyt_sf"/>
</dbReference>
<dbReference type="EMBL" id="JAULJQ010000003">
    <property type="protein sequence ID" value="MDO2409175.1"/>
    <property type="molecule type" value="Genomic_DNA"/>
</dbReference>
<evidence type="ECO:0000256" key="4">
    <source>
        <dbReference type="ARBA" id="ARBA00022475"/>
    </source>
</evidence>
<dbReference type="Pfam" id="PF03264">
    <property type="entry name" value="Cytochrom_NNT"/>
    <property type="match status" value="1"/>
</dbReference>
<keyword evidence="10 12" id="KW-0408">Iron</keyword>
<dbReference type="InterPro" id="IPR017571">
    <property type="entry name" value="NrfH"/>
</dbReference>
<dbReference type="SUPFAM" id="SSF48695">
    <property type="entry name" value="Multiheme cytochromes"/>
    <property type="match status" value="1"/>
</dbReference>
<protein>
    <recommendedName>
        <fullName evidence="12">Cytochrome c-type protein</fullName>
    </recommendedName>
</protein>
<dbReference type="PANTHER" id="PTHR30333">
    <property type="entry name" value="CYTOCHROME C-TYPE PROTEIN"/>
    <property type="match status" value="1"/>
</dbReference>
<name>A0ABT8T659_9BACT</name>
<dbReference type="InterPro" id="IPR051174">
    <property type="entry name" value="Cytochrome_c-type_ET"/>
</dbReference>
<reference evidence="14 15" key="1">
    <citation type="submission" date="2023-06" db="EMBL/GenBank/DDBJ databases">
        <title>Campylobacter magnum sp. nov., isolated from cecal contents of domestic pigs (Sus scrofa domesticus).</title>
        <authorList>
            <person name="Papic B."/>
            <person name="Gruntar I."/>
        </authorList>
    </citation>
    <scope>NUCLEOTIDE SEQUENCE [LARGE SCALE GENOMIC DNA]</scope>
    <source>
        <strain evidence="15">34484-21</strain>
    </source>
</reference>
<feature type="domain" description="NapC/NirT cytochrome c N-terminal" evidence="13">
    <location>
        <begin position="11"/>
        <end position="166"/>
    </location>
</feature>
<keyword evidence="6" id="KW-0812">Transmembrane</keyword>
<keyword evidence="3 12" id="KW-0813">Transport</keyword>
<evidence type="ECO:0000259" key="13">
    <source>
        <dbReference type="Pfam" id="PF03264"/>
    </source>
</evidence>
<organism evidence="14 15">
    <name type="scientific">Campylobacter magnus</name>
    <dbReference type="NCBI Taxonomy" id="3026462"/>
    <lineage>
        <taxon>Bacteria</taxon>
        <taxon>Pseudomonadati</taxon>
        <taxon>Campylobacterota</taxon>
        <taxon>Epsilonproteobacteria</taxon>
        <taxon>Campylobacterales</taxon>
        <taxon>Campylobacteraceae</taxon>
        <taxon>Campylobacter</taxon>
    </lineage>
</organism>
<keyword evidence="8 12" id="KW-0249">Electron transport</keyword>
<evidence type="ECO:0000313" key="14">
    <source>
        <dbReference type="EMBL" id="MDO2409175.1"/>
    </source>
</evidence>
<evidence type="ECO:0000256" key="10">
    <source>
        <dbReference type="ARBA" id="ARBA00023004"/>
    </source>
</evidence>
<accession>A0ABT8T659</accession>
<keyword evidence="11" id="KW-0472">Membrane</keyword>
<evidence type="ECO:0000256" key="2">
    <source>
        <dbReference type="ARBA" id="ARBA00007395"/>
    </source>
</evidence>
<keyword evidence="7 12" id="KW-0479">Metal-binding</keyword>
<dbReference type="InterPro" id="IPR024717">
    <property type="entry name" value="NapC/NirT/NrfH"/>
</dbReference>
<evidence type="ECO:0000256" key="7">
    <source>
        <dbReference type="ARBA" id="ARBA00022723"/>
    </source>
</evidence>
<dbReference type="InterPro" id="IPR038266">
    <property type="entry name" value="NapC/NirT_cytc_sf"/>
</dbReference>
<sequence>MQNNAKKSGLSWFVVLVIIVLALAGYTAHNANALSYLSDDSAACNNCHVMNDVYASWRKSSHAQIVAGKPRATCNDCHLPHDGFVSKWVSKAKSGVSHAYSFTFKLDDLPQHFDANTVTKAAVQANCIRCHAQLVGVVVNATTKPDDPHFSDSLQCAKCHAGVGHTRGF</sequence>
<evidence type="ECO:0000256" key="6">
    <source>
        <dbReference type="ARBA" id="ARBA00022692"/>
    </source>
</evidence>
<comment type="PTM">
    <text evidence="12">Binds 4 heme groups per subunit.</text>
</comment>
<evidence type="ECO:0000256" key="11">
    <source>
        <dbReference type="ARBA" id="ARBA00023136"/>
    </source>
</evidence>
<keyword evidence="15" id="KW-1185">Reference proteome</keyword>
<comment type="caution">
    <text evidence="14">The sequence shown here is derived from an EMBL/GenBank/DDBJ whole genome shotgun (WGS) entry which is preliminary data.</text>
</comment>
<keyword evidence="5 12" id="KW-0349">Heme</keyword>
<dbReference type="PIRSF" id="PIRSF000013">
    <property type="entry name" value="4_hem_cytochrm_NapC"/>
    <property type="match status" value="1"/>
</dbReference>
<dbReference type="RefSeq" id="WP_273932159.1">
    <property type="nucleotide sequence ID" value="NZ_JAQSLK010000002.1"/>
</dbReference>
<dbReference type="NCBIfam" id="TIGR03153">
    <property type="entry name" value="cytochr_NrfH"/>
    <property type="match status" value="1"/>
</dbReference>
<keyword evidence="4" id="KW-1003">Cell membrane</keyword>
<evidence type="ECO:0000256" key="8">
    <source>
        <dbReference type="ARBA" id="ARBA00022982"/>
    </source>
</evidence>
<evidence type="ECO:0000256" key="1">
    <source>
        <dbReference type="ARBA" id="ARBA00004162"/>
    </source>
</evidence>
<comment type="similarity">
    <text evidence="2">Belongs to the NapC/NirT/NrfH family.</text>
</comment>
<evidence type="ECO:0000256" key="3">
    <source>
        <dbReference type="ARBA" id="ARBA00022448"/>
    </source>
</evidence>
<evidence type="ECO:0000313" key="15">
    <source>
        <dbReference type="Proteomes" id="UP001171111"/>
    </source>
</evidence>
<dbReference type="PANTHER" id="PTHR30333:SF1">
    <property type="entry name" value="CYTOCHROME C-TYPE PROTEIN NAPC"/>
    <property type="match status" value="1"/>
</dbReference>
<dbReference type="InterPro" id="IPR005126">
    <property type="entry name" value="NapC/NirT_cyt_c_N"/>
</dbReference>
<comment type="subcellular location">
    <subcellularLocation>
        <location evidence="1">Cell membrane</location>
        <topology evidence="1">Single-pass membrane protein</topology>
    </subcellularLocation>
</comment>